<evidence type="ECO:0000256" key="11">
    <source>
        <dbReference type="ARBA" id="ARBA00023204"/>
    </source>
</evidence>
<feature type="binding site" evidence="15">
    <location>
        <position position="404"/>
    </location>
    <ligand>
        <name>Zn(2+)</name>
        <dbReference type="ChEBI" id="CHEBI:29105"/>
    </ligand>
</feature>
<dbReference type="Gene3D" id="1.10.287.610">
    <property type="entry name" value="Helix hairpin bin"/>
    <property type="match status" value="1"/>
</dbReference>
<name>A0A1F4U888_UNCSA</name>
<dbReference type="GO" id="GO:0046872">
    <property type="term" value="F:metal ion binding"/>
    <property type="evidence" value="ECO:0007669"/>
    <property type="project" value="UniProtKB-KW"/>
</dbReference>
<feature type="binding site" evidence="15">
    <location>
        <position position="309"/>
    </location>
    <ligand>
        <name>NAD(+)</name>
        <dbReference type="ChEBI" id="CHEBI:57540"/>
    </ligand>
</feature>
<dbReference type="Pfam" id="PF14520">
    <property type="entry name" value="HHH_5"/>
    <property type="match status" value="1"/>
</dbReference>
<dbReference type="SMART" id="SM00292">
    <property type="entry name" value="BRCT"/>
    <property type="match status" value="1"/>
</dbReference>
<comment type="similarity">
    <text evidence="14 15">Belongs to the NAD-dependent DNA ligase family. LigA subfamily.</text>
</comment>
<dbReference type="Gene3D" id="2.40.50.140">
    <property type="entry name" value="Nucleic acid-binding proteins"/>
    <property type="match status" value="1"/>
</dbReference>
<dbReference type="InterPro" id="IPR018239">
    <property type="entry name" value="DNA_ligase_AS"/>
</dbReference>
<feature type="binding site" evidence="15">
    <location>
        <position position="137"/>
    </location>
    <ligand>
        <name>NAD(+)</name>
        <dbReference type="ChEBI" id="CHEBI:57540"/>
    </ligand>
</feature>
<dbReference type="Gene3D" id="1.10.150.20">
    <property type="entry name" value="5' to 3' exonuclease, C-terminal subdomain"/>
    <property type="match status" value="2"/>
</dbReference>
<keyword evidence="4 15" id="KW-0436">Ligase</keyword>
<evidence type="ECO:0000256" key="10">
    <source>
        <dbReference type="ARBA" id="ARBA00023027"/>
    </source>
</evidence>
<reference evidence="18 19" key="1">
    <citation type="journal article" date="2016" name="Nat. Commun.">
        <title>Thousands of microbial genomes shed light on interconnected biogeochemical processes in an aquifer system.</title>
        <authorList>
            <person name="Anantharaman K."/>
            <person name="Brown C.T."/>
            <person name="Hug L.A."/>
            <person name="Sharon I."/>
            <person name="Castelle C.J."/>
            <person name="Probst A.J."/>
            <person name="Thomas B.C."/>
            <person name="Singh A."/>
            <person name="Wilkins M.J."/>
            <person name="Karaoz U."/>
            <person name="Brodie E.L."/>
            <person name="Williams K.H."/>
            <person name="Hubbard S.S."/>
            <person name="Banfield J.F."/>
        </authorList>
    </citation>
    <scope>NUCLEOTIDE SEQUENCE [LARGE SCALE GENOMIC DNA]</scope>
</reference>
<dbReference type="SUPFAM" id="SSF50249">
    <property type="entry name" value="Nucleic acid-binding proteins"/>
    <property type="match status" value="1"/>
</dbReference>
<evidence type="ECO:0000256" key="1">
    <source>
        <dbReference type="ARBA" id="ARBA00004067"/>
    </source>
</evidence>
<dbReference type="PIRSF" id="PIRSF001604">
    <property type="entry name" value="LigA"/>
    <property type="match status" value="1"/>
</dbReference>
<dbReference type="EMBL" id="MEUJ01000001">
    <property type="protein sequence ID" value="OGC41155.1"/>
    <property type="molecule type" value="Genomic_DNA"/>
</dbReference>
<keyword evidence="12 15" id="KW-0464">Manganese</keyword>
<evidence type="ECO:0000256" key="3">
    <source>
        <dbReference type="ARBA" id="ARBA00013308"/>
    </source>
</evidence>
<comment type="caution">
    <text evidence="15">Lacks conserved residue(s) required for the propagation of feature annotation.</text>
</comment>
<dbReference type="InterPro" id="IPR003583">
    <property type="entry name" value="Hlx-hairpin-Hlx_DNA-bd_motif"/>
</dbReference>
<dbReference type="HAMAP" id="MF_01588">
    <property type="entry name" value="DNA_ligase_A"/>
    <property type="match status" value="1"/>
</dbReference>
<evidence type="ECO:0000313" key="18">
    <source>
        <dbReference type="EMBL" id="OGC41155.1"/>
    </source>
</evidence>
<dbReference type="Pfam" id="PF12826">
    <property type="entry name" value="HHH_2"/>
    <property type="match status" value="1"/>
</dbReference>
<dbReference type="InterPro" id="IPR012340">
    <property type="entry name" value="NA-bd_OB-fold"/>
</dbReference>
<dbReference type="InterPro" id="IPR001679">
    <property type="entry name" value="DNA_ligase"/>
</dbReference>
<keyword evidence="6 15" id="KW-0479">Metal-binding</keyword>
<dbReference type="CDD" id="cd17748">
    <property type="entry name" value="BRCT_DNA_ligase_like"/>
    <property type="match status" value="1"/>
</dbReference>
<dbReference type="FunFam" id="2.40.50.140:FF:000012">
    <property type="entry name" value="DNA ligase"/>
    <property type="match status" value="1"/>
</dbReference>
<evidence type="ECO:0000256" key="8">
    <source>
        <dbReference type="ARBA" id="ARBA00022833"/>
    </source>
</evidence>
<dbReference type="SUPFAM" id="SSF52113">
    <property type="entry name" value="BRCT domain"/>
    <property type="match status" value="1"/>
</dbReference>
<dbReference type="AlphaFoldDB" id="A0A1F4U888"/>
<keyword evidence="5 15" id="KW-0235">DNA replication</keyword>
<dbReference type="InterPro" id="IPR010994">
    <property type="entry name" value="RuvA_2-like"/>
</dbReference>
<evidence type="ECO:0000256" key="9">
    <source>
        <dbReference type="ARBA" id="ARBA00022842"/>
    </source>
</evidence>
<dbReference type="InterPro" id="IPR004149">
    <property type="entry name" value="Znf_DNAligase_C4"/>
</dbReference>
<evidence type="ECO:0000256" key="5">
    <source>
        <dbReference type="ARBA" id="ARBA00022705"/>
    </source>
</evidence>
<dbReference type="FunFam" id="3.30.470.30:FF:000001">
    <property type="entry name" value="DNA ligase"/>
    <property type="match status" value="1"/>
</dbReference>
<dbReference type="GO" id="GO:0003911">
    <property type="term" value="F:DNA ligase (NAD+) activity"/>
    <property type="evidence" value="ECO:0007669"/>
    <property type="project" value="UniProtKB-UniRule"/>
</dbReference>
<dbReference type="SMART" id="SM00278">
    <property type="entry name" value="HhH1"/>
    <property type="match status" value="4"/>
</dbReference>
<feature type="binding site" evidence="15">
    <location>
        <position position="170"/>
    </location>
    <ligand>
        <name>NAD(+)</name>
        <dbReference type="ChEBI" id="CHEBI:57540"/>
    </ligand>
</feature>
<dbReference type="NCBIfam" id="TIGR00575">
    <property type="entry name" value="dnlj"/>
    <property type="match status" value="1"/>
</dbReference>
<dbReference type="InterPro" id="IPR033136">
    <property type="entry name" value="DNA_ligase_CS"/>
</dbReference>
<dbReference type="PROSITE" id="PS01055">
    <property type="entry name" value="DNA_LIGASE_N1"/>
    <property type="match status" value="1"/>
</dbReference>
<dbReference type="GO" id="GO:0005829">
    <property type="term" value="C:cytosol"/>
    <property type="evidence" value="ECO:0007669"/>
    <property type="project" value="TreeGrafter"/>
</dbReference>
<feature type="domain" description="BRCT" evidence="17">
    <location>
        <begin position="581"/>
        <end position="660"/>
    </location>
</feature>
<dbReference type="InterPro" id="IPR013839">
    <property type="entry name" value="DNAligase_adenylation"/>
</dbReference>
<dbReference type="Pfam" id="PF03120">
    <property type="entry name" value="OB_DNA_ligase"/>
    <property type="match status" value="1"/>
</dbReference>
<dbReference type="CDD" id="cd00114">
    <property type="entry name" value="LIGANc"/>
    <property type="match status" value="1"/>
</dbReference>
<comment type="function">
    <text evidence="1 15">DNA ligase that catalyzes the formation of phosphodiester linkages between 5'-phosphoryl and 3'-hydroxyl groups in double-stranded DNA using NAD as a coenzyme and as the energy source for the reaction. It is essential for DNA replication and repair of damaged DNA.</text>
</comment>
<dbReference type="Pfam" id="PF00533">
    <property type="entry name" value="BRCT"/>
    <property type="match status" value="1"/>
</dbReference>
<feature type="binding site" evidence="15">
    <location>
        <begin position="83"/>
        <end position="84"/>
    </location>
    <ligand>
        <name>NAD(+)</name>
        <dbReference type="ChEBI" id="CHEBI:57540"/>
    </ligand>
</feature>
<evidence type="ECO:0000259" key="17">
    <source>
        <dbReference type="PROSITE" id="PS50172"/>
    </source>
</evidence>
<keyword evidence="7 15" id="KW-0227">DNA damage</keyword>
<dbReference type="SMART" id="SM00532">
    <property type="entry name" value="LIGANc"/>
    <property type="match status" value="1"/>
</dbReference>
<dbReference type="FunFam" id="1.10.150.20:FF:000006">
    <property type="entry name" value="DNA ligase"/>
    <property type="match status" value="1"/>
</dbReference>
<dbReference type="Gene3D" id="6.20.10.30">
    <property type="match status" value="1"/>
</dbReference>
<keyword evidence="9 15" id="KW-0460">Magnesium</keyword>
<dbReference type="Gene3D" id="3.40.50.10190">
    <property type="entry name" value="BRCT domain"/>
    <property type="match status" value="1"/>
</dbReference>
<evidence type="ECO:0000256" key="13">
    <source>
        <dbReference type="ARBA" id="ARBA00034005"/>
    </source>
</evidence>
<feature type="active site" description="N6-AMP-lysine intermediate" evidence="15">
    <location>
        <position position="116"/>
    </location>
</feature>
<dbReference type="FunFam" id="1.10.287.610:FF:000002">
    <property type="entry name" value="DNA ligase"/>
    <property type="match status" value="1"/>
</dbReference>
<dbReference type="Pfam" id="PF03119">
    <property type="entry name" value="DNA_ligase_ZBD"/>
    <property type="match status" value="1"/>
</dbReference>
<dbReference type="InterPro" id="IPR001357">
    <property type="entry name" value="BRCT_dom"/>
</dbReference>
<evidence type="ECO:0000256" key="12">
    <source>
        <dbReference type="ARBA" id="ARBA00023211"/>
    </source>
</evidence>
<evidence type="ECO:0000256" key="14">
    <source>
        <dbReference type="ARBA" id="ARBA00060881"/>
    </source>
</evidence>
<dbReference type="FunFam" id="1.10.150.20:FF:000007">
    <property type="entry name" value="DNA ligase"/>
    <property type="match status" value="1"/>
</dbReference>
<dbReference type="Gene3D" id="3.30.470.30">
    <property type="entry name" value="DNA ligase/mRNA capping enzyme"/>
    <property type="match status" value="1"/>
</dbReference>
<feature type="binding site" evidence="15">
    <location>
        <begin position="34"/>
        <end position="38"/>
    </location>
    <ligand>
        <name>NAD(+)</name>
        <dbReference type="ChEBI" id="CHEBI:57540"/>
    </ligand>
</feature>
<evidence type="ECO:0000313" key="19">
    <source>
        <dbReference type="Proteomes" id="UP000179242"/>
    </source>
</evidence>
<feature type="binding site" evidence="15">
    <location>
        <position position="424"/>
    </location>
    <ligand>
        <name>Zn(2+)</name>
        <dbReference type="ChEBI" id="CHEBI:29105"/>
    </ligand>
</feature>
<dbReference type="InterPro" id="IPR013840">
    <property type="entry name" value="DNAligase_N"/>
</dbReference>
<keyword evidence="10 15" id="KW-0520">NAD</keyword>
<gene>
    <name evidence="15" type="primary">ligA</name>
    <name evidence="18" type="ORF">A2438_07440</name>
</gene>
<keyword evidence="8 15" id="KW-0862">Zinc</keyword>
<dbReference type="PANTHER" id="PTHR23389">
    <property type="entry name" value="CHROMOSOME TRANSMISSION FIDELITY FACTOR 18"/>
    <property type="match status" value="1"/>
</dbReference>
<dbReference type="Proteomes" id="UP000179242">
    <property type="component" value="Unassembled WGS sequence"/>
</dbReference>
<evidence type="ECO:0000256" key="7">
    <source>
        <dbReference type="ARBA" id="ARBA00022763"/>
    </source>
</evidence>
<sequence length="660" mass="74471">MDKKEARKIIQDLTRQVLHHNELYYAKDAPKISDAEYDRLFRELKKLEAEFPDLAKADSPTKRVGAPPLQKFETVKHKSKMQSLDNAMNIKELEDFDERVRKALGKDEIEYVCELKIDGLAVVLEYKEGKFLRGATRGDGVTGEDVTLNLLTIKDIPQKADKFSGEVRGEVYLPYNDFVKLNEDREEAGEARFANPRNAAAGSLRQLDSQVTARRPLSIWCYFGSVESSRLKTHTHTLDYLKELGFKINPNIKLCPGLKEVKEYIKHWETAREKLNYEIDGIVVKVNDLIDQRDLGSTSRAPRWAIAFKYPPLQAKTIVEDIQVQVGRTGAITPVAHLKPVHLAGVIVKRATLHNEDEIRRKEIKIGDEVVVQRAGEVIPEVVKVSKHTSSSKAFHMPKDCPICHGELYRPEGEAITRCINAACPAQVKERIRHFATREAMDIEHLGPAIVDRLVEKKLIKDVADLYCLKREDLLKLERFADKSAQNVIDSIDGSKDRPWDRLLYALGIRMVGRNTASLIAQHFDGLEDLFDVKGEKLENIPGIGPKVAHSLEHFFSQKENRHLIKRIKDYGLRIKSEKNKGPQPLKGKTFVFTGGLETITRPEAEELVRKLGGHPSSSVSKNTDYVVAGTEPGSKYEKAKKLGVKILDEKGFLGLATPS</sequence>
<evidence type="ECO:0000256" key="16">
    <source>
        <dbReference type="RuleBase" id="RU000618"/>
    </source>
</evidence>
<dbReference type="Pfam" id="PF01653">
    <property type="entry name" value="DNA_ligase_aden"/>
    <property type="match status" value="1"/>
</dbReference>
<evidence type="ECO:0000256" key="6">
    <source>
        <dbReference type="ARBA" id="ARBA00022723"/>
    </source>
</evidence>
<dbReference type="Pfam" id="PF22745">
    <property type="entry name" value="Nlig-Ia"/>
    <property type="match status" value="1"/>
</dbReference>
<dbReference type="InterPro" id="IPR004150">
    <property type="entry name" value="NAD_DNA_ligase_OB"/>
</dbReference>
<dbReference type="InterPro" id="IPR041663">
    <property type="entry name" value="DisA/LigA_HHH"/>
</dbReference>
<proteinExistence type="inferred from homology"/>
<dbReference type="NCBIfam" id="NF005932">
    <property type="entry name" value="PRK07956.1"/>
    <property type="match status" value="1"/>
</dbReference>
<dbReference type="GO" id="GO:0003677">
    <property type="term" value="F:DNA binding"/>
    <property type="evidence" value="ECO:0007669"/>
    <property type="project" value="InterPro"/>
</dbReference>
<protein>
    <recommendedName>
        <fullName evidence="3 15">DNA ligase</fullName>
        <ecNumber evidence="2 15">6.5.1.2</ecNumber>
    </recommendedName>
    <alternativeName>
        <fullName evidence="15">Polydeoxyribonucleotide synthase [NAD(+)]</fullName>
    </alternativeName>
</protein>
<dbReference type="SUPFAM" id="SSF47781">
    <property type="entry name" value="RuvA domain 2-like"/>
    <property type="match status" value="1"/>
</dbReference>
<comment type="cofactor">
    <cofactor evidence="15">
        <name>Mg(2+)</name>
        <dbReference type="ChEBI" id="CHEBI:18420"/>
    </cofactor>
    <cofactor evidence="15">
        <name>Mn(2+)</name>
        <dbReference type="ChEBI" id="CHEBI:29035"/>
    </cofactor>
</comment>
<organism evidence="18 19">
    <name type="scientific">candidate division WOR-1 bacterium RIFOXYC2_FULL_46_14</name>
    <dbReference type="NCBI Taxonomy" id="1802587"/>
    <lineage>
        <taxon>Bacteria</taxon>
        <taxon>Bacillati</taxon>
        <taxon>Saganbacteria</taxon>
    </lineage>
</organism>
<accession>A0A1F4U888</accession>
<dbReference type="PROSITE" id="PS50172">
    <property type="entry name" value="BRCT"/>
    <property type="match status" value="1"/>
</dbReference>
<feature type="binding site" evidence="15">
    <location>
        <position position="285"/>
    </location>
    <ligand>
        <name>NAD(+)</name>
        <dbReference type="ChEBI" id="CHEBI:57540"/>
    </ligand>
</feature>
<evidence type="ECO:0000256" key="15">
    <source>
        <dbReference type="HAMAP-Rule" id="MF_01588"/>
    </source>
</evidence>
<dbReference type="EC" id="6.5.1.2" evidence="2 15"/>
<evidence type="ECO:0000256" key="4">
    <source>
        <dbReference type="ARBA" id="ARBA00022598"/>
    </source>
</evidence>
<dbReference type="PROSITE" id="PS01056">
    <property type="entry name" value="DNA_LIGASE_N2"/>
    <property type="match status" value="1"/>
</dbReference>
<dbReference type="GO" id="GO:0006260">
    <property type="term" value="P:DNA replication"/>
    <property type="evidence" value="ECO:0007669"/>
    <property type="project" value="UniProtKB-KW"/>
</dbReference>
<feature type="binding site" evidence="15">
    <location>
        <position position="401"/>
    </location>
    <ligand>
        <name>Zn(2+)</name>
        <dbReference type="ChEBI" id="CHEBI:29105"/>
    </ligand>
</feature>
<dbReference type="GO" id="GO:0006281">
    <property type="term" value="P:DNA repair"/>
    <property type="evidence" value="ECO:0007669"/>
    <property type="project" value="UniProtKB-KW"/>
</dbReference>
<comment type="catalytic activity">
    <reaction evidence="13 15 16">
        <text>NAD(+) + (deoxyribonucleotide)n-3'-hydroxyl + 5'-phospho-(deoxyribonucleotide)m = (deoxyribonucleotide)n+m + AMP + beta-nicotinamide D-nucleotide.</text>
        <dbReference type="EC" id="6.5.1.2"/>
    </reaction>
</comment>
<keyword evidence="11 15" id="KW-0234">DNA repair</keyword>
<feature type="binding site" evidence="15">
    <location>
        <position position="114"/>
    </location>
    <ligand>
        <name>NAD(+)</name>
        <dbReference type="ChEBI" id="CHEBI:57540"/>
    </ligand>
</feature>
<dbReference type="InterPro" id="IPR036420">
    <property type="entry name" value="BRCT_dom_sf"/>
</dbReference>
<dbReference type="PANTHER" id="PTHR23389:SF9">
    <property type="entry name" value="DNA LIGASE"/>
    <property type="match status" value="1"/>
</dbReference>
<dbReference type="SUPFAM" id="SSF56091">
    <property type="entry name" value="DNA ligase/mRNA capping enzyme, catalytic domain"/>
    <property type="match status" value="1"/>
</dbReference>
<evidence type="ECO:0000256" key="2">
    <source>
        <dbReference type="ARBA" id="ARBA00012722"/>
    </source>
</evidence>
<comment type="caution">
    <text evidence="18">The sequence shown here is derived from an EMBL/GenBank/DDBJ whole genome shotgun (WGS) entry which is preliminary data.</text>
</comment>